<dbReference type="EMBL" id="UPXX01000029">
    <property type="protein sequence ID" value="VBB44973.1"/>
    <property type="molecule type" value="Genomic_DNA"/>
</dbReference>
<protein>
    <submittedName>
        <fullName evidence="1">Uncharacterized protein</fullName>
    </submittedName>
</protein>
<dbReference type="SUPFAM" id="SSF144020">
    <property type="entry name" value="FdhE-like"/>
    <property type="match status" value="1"/>
</dbReference>
<sequence length="56" mass="6630">MAERQLFKLLDSYDETETCPVCGNTYKVELLKESEDWNDFGYRYCPFCGDMIDLYA</sequence>
<reference evidence="1" key="1">
    <citation type="submission" date="2018-07" db="EMBL/GenBank/DDBJ databases">
        <authorList>
            <consortium name="Genoscope - CEA"/>
            <person name="William W."/>
        </authorList>
    </citation>
    <scope>NUCLEOTIDE SEQUENCE</scope>
    <source>
        <strain evidence="1">IK1</strain>
    </source>
</reference>
<gene>
    <name evidence="1" type="ORF">TRIP_B350136</name>
</gene>
<dbReference type="InterPro" id="IPR024064">
    <property type="entry name" value="FdhE-like_sf"/>
</dbReference>
<organism evidence="1">
    <name type="scientific">Uncultured Desulfatiglans sp</name>
    <dbReference type="NCBI Taxonomy" id="1748965"/>
    <lineage>
        <taxon>Bacteria</taxon>
        <taxon>Pseudomonadati</taxon>
        <taxon>Thermodesulfobacteriota</taxon>
        <taxon>Desulfobacteria</taxon>
        <taxon>Desulfatiglandales</taxon>
        <taxon>Desulfatiglandaceae</taxon>
        <taxon>Desulfatiglans</taxon>
        <taxon>environmental samples</taxon>
    </lineage>
</organism>
<dbReference type="AlphaFoldDB" id="A0A653AAH4"/>
<evidence type="ECO:0000313" key="1">
    <source>
        <dbReference type="EMBL" id="VBB44973.1"/>
    </source>
</evidence>
<name>A0A653AAH4_UNCDX</name>
<accession>A0A653AAH4</accession>
<proteinExistence type="predicted"/>